<dbReference type="Gene3D" id="2.130.10.10">
    <property type="entry name" value="YVTN repeat-like/Quinoprotein amine dehydrogenase"/>
    <property type="match status" value="2"/>
</dbReference>
<evidence type="ECO:0000256" key="2">
    <source>
        <dbReference type="ARBA" id="ARBA00022527"/>
    </source>
</evidence>
<dbReference type="InterPro" id="IPR036322">
    <property type="entry name" value="WD40_repeat_dom_sf"/>
</dbReference>
<evidence type="ECO:0000256" key="6">
    <source>
        <dbReference type="ARBA" id="ARBA00022840"/>
    </source>
</evidence>
<organism evidence="10 11">
    <name type="scientific">Nocardia stercoris</name>
    <dbReference type="NCBI Taxonomy" id="2483361"/>
    <lineage>
        <taxon>Bacteria</taxon>
        <taxon>Bacillati</taxon>
        <taxon>Actinomycetota</taxon>
        <taxon>Actinomycetes</taxon>
        <taxon>Mycobacteriales</taxon>
        <taxon>Nocardiaceae</taxon>
        <taxon>Nocardia</taxon>
    </lineage>
</organism>
<feature type="binding site" evidence="7">
    <location>
        <position position="42"/>
    </location>
    <ligand>
        <name>ATP</name>
        <dbReference type="ChEBI" id="CHEBI:30616"/>
    </ligand>
</feature>
<evidence type="ECO:0000256" key="1">
    <source>
        <dbReference type="ARBA" id="ARBA00012513"/>
    </source>
</evidence>
<keyword evidence="11" id="KW-1185">Reference proteome</keyword>
<dbReference type="InterPro" id="IPR011009">
    <property type="entry name" value="Kinase-like_dom_sf"/>
</dbReference>
<evidence type="ECO:0000256" key="5">
    <source>
        <dbReference type="ARBA" id="ARBA00022777"/>
    </source>
</evidence>
<dbReference type="Gene3D" id="1.10.510.10">
    <property type="entry name" value="Transferase(Phosphotransferase) domain 1"/>
    <property type="match status" value="1"/>
</dbReference>
<dbReference type="PROSITE" id="PS00108">
    <property type="entry name" value="PROTEIN_KINASE_ST"/>
    <property type="match status" value="1"/>
</dbReference>
<keyword evidence="6 7" id="KW-0067">ATP-binding</keyword>
<evidence type="ECO:0000256" key="3">
    <source>
        <dbReference type="ARBA" id="ARBA00022679"/>
    </source>
</evidence>
<sequence length="691" mass="72499">MVRLAPGSAFAGYRIERLLGVGGMGVVYLAQHPRLEKWVALKVLNESLAAEPAARARFDREAAVAARLEHPNIVAVLDRNSPEDEYLWLSMPFVDGCDAAALVPPGCGGMDPARAADLIEQAARGLDHAHRMGVIHRDVKPANILVTVDPDGVERALVSDFGLATSLHAAATASSIGGSFAYTAPERFRGEIVDQRSDVYSLGVTLYQLLTGELPYTYVDQAALMAAHLQESPPRLCDLWPELPVGLTEVIVTALAKDPLDRFASCGEMARAVLEAVTPSPEVTGSPPIRPNTGGDTGRYLLPPGGFDVPSGVEVLRSERTRVSAERTRSRPPEGGRHRSQLGRRNLLRAALAAGAIAAVGGVGAIVVRGKSSAGTEPVSTAPALAPVKLDTGRTQGIRALAYSPDGTQLAVGADMGVLQIFGVRDRQRTEVPPEGGTIASLGYSAAGDRLTACDILGTVRHWGIQGGVLQPVGDQAFTKAAVSRVAASPDGSVLAVVANGSVQLYDSTDLHPFGDPFGQKASRLSFSPDGGQLAGVLPRTDGGRNVVTIWDVHSRNVISEWEIAGSAGVYCAAFQPSSSILATGDSEGAIRLWDTRTGAEVGSMQMPGVEAANLVFNSSGSVLASFGGDNTVSSGAGRIWLWNVSDRRAAREPLVIPDRTLVTAAAFSPDGRLLASGGTHGSLYLWKADW</sequence>
<dbReference type="CDD" id="cd14014">
    <property type="entry name" value="STKc_PknB_like"/>
    <property type="match status" value="1"/>
</dbReference>
<gene>
    <name evidence="10" type="ORF">EBN03_00060</name>
</gene>
<dbReference type="InterPro" id="IPR015943">
    <property type="entry name" value="WD40/YVTN_repeat-like_dom_sf"/>
</dbReference>
<reference evidence="10 11" key="1">
    <citation type="submission" date="2018-10" db="EMBL/GenBank/DDBJ databases">
        <title>Isolation from cow dung.</title>
        <authorList>
            <person name="Ling L."/>
        </authorList>
    </citation>
    <scope>NUCLEOTIDE SEQUENCE [LARGE SCALE GENOMIC DNA]</scope>
    <source>
        <strain evidence="10 11">NEAU-LL90</strain>
    </source>
</reference>
<comment type="caution">
    <text evidence="10">The sequence shown here is derived from an EMBL/GenBank/DDBJ whole genome shotgun (WGS) entry which is preliminary data.</text>
</comment>
<dbReference type="PROSITE" id="PS00107">
    <property type="entry name" value="PROTEIN_KINASE_ATP"/>
    <property type="match status" value="1"/>
</dbReference>
<dbReference type="AlphaFoldDB" id="A0A3M2LB81"/>
<dbReference type="EC" id="2.7.11.1" evidence="1"/>
<dbReference type="Pfam" id="PF00400">
    <property type="entry name" value="WD40"/>
    <property type="match status" value="3"/>
</dbReference>
<dbReference type="GO" id="GO:0004674">
    <property type="term" value="F:protein serine/threonine kinase activity"/>
    <property type="evidence" value="ECO:0007669"/>
    <property type="project" value="UniProtKB-KW"/>
</dbReference>
<dbReference type="InterPro" id="IPR008271">
    <property type="entry name" value="Ser/Thr_kinase_AS"/>
</dbReference>
<proteinExistence type="predicted"/>
<dbReference type="SUPFAM" id="SSF56112">
    <property type="entry name" value="Protein kinase-like (PK-like)"/>
    <property type="match status" value="1"/>
</dbReference>
<feature type="domain" description="Protein kinase" evidence="9">
    <location>
        <begin position="13"/>
        <end position="274"/>
    </location>
</feature>
<keyword evidence="5" id="KW-0418">Kinase</keyword>
<evidence type="ECO:0000256" key="8">
    <source>
        <dbReference type="SAM" id="MobiDB-lite"/>
    </source>
</evidence>
<dbReference type="Pfam" id="PF00069">
    <property type="entry name" value="Pkinase"/>
    <property type="match status" value="1"/>
</dbReference>
<evidence type="ECO:0000256" key="7">
    <source>
        <dbReference type="PROSITE-ProRule" id="PRU10141"/>
    </source>
</evidence>
<accession>A0A3M2LB81</accession>
<keyword evidence="3" id="KW-0808">Transferase</keyword>
<dbReference type="Proteomes" id="UP000279275">
    <property type="component" value="Unassembled WGS sequence"/>
</dbReference>
<dbReference type="SUPFAM" id="SSF50978">
    <property type="entry name" value="WD40 repeat-like"/>
    <property type="match status" value="1"/>
</dbReference>
<dbReference type="PANTHER" id="PTHR43289:SF6">
    <property type="entry name" value="SERINE_THREONINE-PROTEIN KINASE NEKL-3"/>
    <property type="match status" value="1"/>
</dbReference>
<evidence type="ECO:0000256" key="4">
    <source>
        <dbReference type="ARBA" id="ARBA00022741"/>
    </source>
</evidence>
<dbReference type="InterPro" id="IPR000719">
    <property type="entry name" value="Prot_kinase_dom"/>
</dbReference>
<dbReference type="InterPro" id="IPR017441">
    <property type="entry name" value="Protein_kinase_ATP_BS"/>
</dbReference>
<dbReference type="Gene3D" id="3.30.200.20">
    <property type="entry name" value="Phosphorylase Kinase, domain 1"/>
    <property type="match status" value="1"/>
</dbReference>
<keyword evidence="2" id="KW-0723">Serine/threonine-protein kinase</keyword>
<name>A0A3M2LB81_9NOCA</name>
<evidence type="ECO:0000313" key="10">
    <source>
        <dbReference type="EMBL" id="RMI34822.1"/>
    </source>
</evidence>
<feature type="region of interest" description="Disordered" evidence="8">
    <location>
        <begin position="319"/>
        <end position="343"/>
    </location>
</feature>
<dbReference type="InterPro" id="IPR001680">
    <property type="entry name" value="WD40_rpt"/>
</dbReference>
<dbReference type="EMBL" id="RFFH01000001">
    <property type="protein sequence ID" value="RMI34822.1"/>
    <property type="molecule type" value="Genomic_DNA"/>
</dbReference>
<dbReference type="SMART" id="SM00320">
    <property type="entry name" value="WD40"/>
    <property type="match status" value="5"/>
</dbReference>
<dbReference type="PANTHER" id="PTHR43289">
    <property type="entry name" value="MITOGEN-ACTIVATED PROTEIN KINASE KINASE KINASE 20-RELATED"/>
    <property type="match status" value="1"/>
</dbReference>
<evidence type="ECO:0000313" key="11">
    <source>
        <dbReference type="Proteomes" id="UP000279275"/>
    </source>
</evidence>
<protein>
    <recommendedName>
        <fullName evidence="1">non-specific serine/threonine protein kinase</fullName>
        <ecNumber evidence="1">2.7.11.1</ecNumber>
    </recommendedName>
</protein>
<dbReference type="GO" id="GO:0005524">
    <property type="term" value="F:ATP binding"/>
    <property type="evidence" value="ECO:0007669"/>
    <property type="project" value="UniProtKB-UniRule"/>
</dbReference>
<keyword evidence="4 7" id="KW-0547">Nucleotide-binding</keyword>
<evidence type="ECO:0000259" key="9">
    <source>
        <dbReference type="SMART" id="SM00220"/>
    </source>
</evidence>
<dbReference type="SMART" id="SM00220">
    <property type="entry name" value="S_TKc"/>
    <property type="match status" value="1"/>
</dbReference>
<feature type="compositionally biased region" description="Basic and acidic residues" evidence="8">
    <location>
        <begin position="319"/>
        <end position="337"/>
    </location>
</feature>